<dbReference type="VEuPathDB" id="VectorBase:CSON000518"/>
<keyword evidence="1" id="KW-0812">Transmembrane</keyword>
<keyword evidence="1" id="KW-1133">Transmembrane helix</keyword>
<reference evidence="2" key="1">
    <citation type="submission" date="2018-04" db="EMBL/GenBank/DDBJ databases">
        <authorList>
            <person name="Go L.Y."/>
            <person name="Mitchell J.A."/>
        </authorList>
    </citation>
    <scope>NUCLEOTIDE SEQUENCE</scope>
    <source>
        <tissue evidence="2">Whole organism</tissue>
    </source>
</reference>
<feature type="transmembrane region" description="Helical" evidence="1">
    <location>
        <begin position="114"/>
        <end position="130"/>
    </location>
</feature>
<evidence type="ECO:0000256" key="1">
    <source>
        <dbReference type="SAM" id="Phobius"/>
    </source>
</evidence>
<dbReference type="EMBL" id="UFQT01001086">
    <property type="protein sequence ID" value="SSX28828.1"/>
    <property type="molecule type" value="Genomic_DNA"/>
</dbReference>
<dbReference type="EMBL" id="UFQS01001086">
    <property type="protein sequence ID" value="SSX08917.1"/>
    <property type="molecule type" value="Genomic_DNA"/>
</dbReference>
<feature type="transmembrane region" description="Helical" evidence="1">
    <location>
        <begin position="88"/>
        <end position="108"/>
    </location>
</feature>
<accession>A0A336MSB4</accession>
<organism evidence="3">
    <name type="scientific">Culicoides sonorensis</name>
    <name type="common">Biting midge</name>
    <dbReference type="NCBI Taxonomy" id="179676"/>
    <lineage>
        <taxon>Eukaryota</taxon>
        <taxon>Metazoa</taxon>
        <taxon>Ecdysozoa</taxon>
        <taxon>Arthropoda</taxon>
        <taxon>Hexapoda</taxon>
        <taxon>Insecta</taxon>
        <taxon>Pterygota</taxon>
        <taxon>Neoptera</taxon>
        <taxon>Endopterygota</taxon>
        <taxon>Diptera</taxon>
        <taxon>Nematocera</taxon>
        <taxon>Chironomoidea</taxon>
        <taxon>Ceratopogonidae</taxon>
        <taxon>Ceratopogoninae</taxon>
        <taxon>Culicoides</taxon>
        <taxon>Monoculicoides</taxon>
    </lineage>
</organism>
<feature type="transmembrane region" description="Helical" evidence="1">
    <location>
        <begin position="58"/>
        <end position="76"/>
    </location>
</feature>
<evidence type="ECO:0000313" key="3">
    <source>
        <dbReference type="EMBL" id="SSX28828.1"/>
    </source>
</evidence>
<protein>
    <submittedName>
        <fullName evidence="3">CSON000518 protein</fullName>
    </submittedName>
</protein>
<evidence type="ECO:0000313" key="2">
    <source>
        <dbReference type="EMBL" id="SSX08917.1"/>
    </source>
</evidence>
<sequence>MPWLEEIPYIKTCFCCLPQRPGNILIGVTGVFVYLGLFIIYLLNFINNEVFQFENVKHWAVIYYGIETILMTWLLYSVFKKQKILLSLYLWIQLGTYMAAFTLVFYFFYTEPRFALSVLIYSIFSMYLWLCHTSYYQELTGSYVMHMAPSVCKA</sequence>
<feature type="transmembrane region" description="Helical" evidence="1">
    <location>
        <begin position="24"/>
        <end position="46"/>
    </location>
</feature>
<gene>
    <name evidence="3" type="primary">CSON000518</name>
</gene>
<reference evidence="3" key="2">
    <citation type="submission" date="2018-07" db="EMBL/GenBank/DDBJ databases">
        <authorList>
            <person name="Quirk P.G."/>
            <person name="Krulwich T.A."/>
        </authorList>
    </citation>
    <scope>NUCLEOTIDE SEQUENCE</scope>
</reference>
<dbReference type="AlphaFoldDB" id="A0A336MSB4"/>
<name>A0A336MSB4_CULSO</name>
<proteinExistence type="predicted"/>
<keyword evidence="1" id="KW-0472">Membrane</keyword>